<dbReference type="Pfam" id="PF13391">
    <property type="entry name" value="HNH_2"/>
    <property type="match status" value="1"/>
</dbReference>
<dbReference type="GO" id="GO:0004519">
    <property type="term" value="F:endonuclease activity"/>
    <property type="evidence" value="ECO:0007669"/>
    <property type="project" value="UniProtKB-KW"/>
</dbReference>
<name>A0A2T0U2T5_9MICO</name>
<comment type="caution">
    <text evidence="2">The sequence shown here is derived from an EMBL/GenBank/DDBJ whole genome shotgun (WGS) entry which is preliminary data.</text>
</comment>
<dbReference type="Proteomes" id="UP000237822">
    <property type="component" value="Unassembled WGS sequence"/>
</dbReference>
<protein>
    <submittedName>
        <fullName evidence="2">HNH endonuclease</fullName>
    </submittedName>
</protein>
<evidence type="ECO:0000313" key="2">
    <source>
        <dbReference type="EMBL" id="PRY52231.1"/>
    </source>
</evidence>
<keyword evidence="2" id="KW-0540">Nuclease</keyword>
<feature type="domain" description="HNH nuclease" evidence="1">
    <location>
        <begin position="202"/>
        <end position="250"/>
    </location>
</feature>
<dbReference type="EMBL" id="PVTI01000034">
    <property type="protein sequence ID" value="PRY52231.1"/>
    <property type="molecule type" value="Genomic_DNA"/>
</dbReference>
<keyword evidence="3" id="KW-1185">Reference proteome</keyword>
<evidence type="ECO:0000259" key="1">
    <source>
        <dbReference type="Pfam" id="PF13391"/>
    </source>
</evidence>
<dbReference type="AlphaFoldDB" id="A0A2T0U2T5"/>
<dbReference type="InterPro" id="IPR003615">
    <property type="entry name" value="HNH_nuc"/>
</dbReference>
<gene>
    <name evidence="2" type="ORF">BCF74_13410</name>
</gene>
<keyword evidence="2" id="KW-0378">Hydrolase</keyword>
<organism evidence="2 3">
    <name type="scientific">Knoellia remsis</name>
    <dbReference type="NCBI Taxonomy" id="407159"/>
    <lineage>
        <taxon>Bacteria</taxon>
        <taxon>Bacillati</taxon>
        <taxon>Actinomycetota</taxon>
        <taxon>Actinomycetes</taxon>
        <taxon>Micrococcales</taxon>
        <taxon>Intrasporangiaceae</taxon>
        <taxon>Knoellia</taxon>
    </lineage>
</organism>
<accession>A0A2T0U2T5</accession>
<keyword evidence="2" id="KW-0255">Endonuclease</keyword>
<reference evidence="2 3" key="1">
    <citation type="submission" date="2018-03" db="EMBL/GenBank/DDBJ databases">
        <title>Genomic Encyclopedia of Archaeal and Bacterial Type Strains, Phase II (KMG-II): from individual species to whole genera.</title>
        <authorList>
            <person name="Goeker M."/>
        </authorList>
    </citation>
    <scope>NUCLEOTIDE SEQUENCE [LARGE SCALE GENOMIC DNA]</scope>
    <source>
        <strain evidence="2 3">ATCC BAA-1496</strain>
    </source>
</reference>
<dbReference type="OrthoDB" id="4464809at2"/>
<proteinExistence type="predicted"/>
<sequence length="307" mass="34499">MPPRLFERLGMATRVILIDYHAPQHWDYAKRNGFWDLQKHWNGLGPGDTVYFRTTGSQAAFLGRARVTTEQQTLADDVAHAWSSEDSRRGGYRYRIGLTDFEDLPVVRLSWSEVVQGTSAPRRLNPVTLIPESGVPWLERRLGITRDPYAQALNVVREDHREDLDVELMVEDRRVRVPASVVLRRGRGPFRDALLEAYDRRCAVTGASTEGVLEAAHICDYRGDHTDSVSNGVLLRADIHTLFDLKLLTIGADDARVRIAPEVQDSSYRMLDGRPISVPTSATQRPAHAYLAAHNSACSWYHANGGD</sequence>
<evidence type="ECO:0000313" key="3">
    <source>
        <dbReference type="Proteomes" id="UP000237822"/>
    </source>
</evidence>